<dbReference type="InterPro" id="IPR052907">
    <property type="entry name" value="Beta-lactamase/esterase"/>
</dbReference>
<reference evidence="2 3" key="1">
    <citation type="submission" date="2018-08" db="EMBL/GenBank/DDBJ databases">
        <title>Henriciella mobilis sp. nov., isolated from seawater.</title>
        <authorList>
            <person name="Cheng H."/>
            <person name="Wu Y.-H."/>
            <person name="Xu X.-W."/>
            <person name="Guo L.-L."/>
        </authorList>
    </citation>
    <scope>NUCLEOTIDE SEQUENCE [LARGE SCALE GENOMIC DNA]</scope>
    <source>
        <strain evidence="2 3">CCUG66934</strain>
    </source>
</reference>
<keyword evidence="2" id="KW-0378">Hydrolase</keyword>
<gene>
    <name evidence="2" type="ORF">D1224_07435</name>
</gene>
<protein>
    <submittedName>
        <fullName evidence="2">Class A beta-lactamase-related serine hydrolase</fullName>
    </submittedName>
</protein>
<comment type="caution">
    <text evidence="2">The sequence shown here is derived from an EMBL/GenBank/DDBJ whole genome shotgun (WGS) entry which is preliminary data.</text>
</comment>
<dbReference type="Gene3D" id="3.40.710.10">
    <property type="entry name" value="DD-peptidase/beta-lactamase superfamily"/>
    <property type="match status" value="1"/>
</dbReference>
<dbReference type="RefSeq" id="WP_119379257.1">
    <property type="nucleotide sequence ID" value="NZ_QWGB01000005.1"/>
</dbReference>
<organism evidence="2 3">
    <name type="scientific">Henriciella barbarensis</name>
    <dbReference type="NCBI Taxonomy" id="86342"/>
    <lineage>
        <taxon>Bacteria</taxon>
        <taxon>Pseudomonadati</taxon>
        <taxon>Pseudomonadota</taxon>
        <taxon>Alphaproteobacteria</taxon>
        <taxon>Hyphomonadales</taxon>
        <taxon>Hyphomonadaceae</taxon>
        <taxon>Henriciella</taxon>
    </lineage>
</organism>
<evidence type="ECO:0000313" key="3">
    <source>
        <dbReference type="Proteomes" id="UP000265431"/>
    </source>
</evidence>
<dbReference type="SUPFAM" id="SSF56601">
    <property type="entry name" value="beta-lactamase/transpeptidase-like"/>
    <property type="match status" value="1"/>
</dbReference>
<sequence>MSDIRGHVASGFEPVREVFAETFKAGEELGAGFSAILDGEVVVDIQGGKTSRAGDEDWDETTIVPVYSTTKGVSALVIASVIGSLNEGYETPVAEVWPEFAAAGKGDVTIGELLSHQSGLVGFAQPIDPDLWLDPDGLATALAEVEPLWKPGTAHGYHPSTWGYLAGEIVKRITGRTLGTILKEDFCAPAGVDFQIGLPPEDDDRVAEIQRPREMPKLGEINEFRKVAFLTKWASPSRTGSEWRRMEQPAANGHGTAKAVARLYGIYANGGKLGDRRLISEESFRELTRRRVIGDDLVLPFVTEFAAGVMRNNLGIYGPNPETLAHSGWGGSLALGDPDRRLSAAYVMNKQSSHLQGDPRARRLVDALYGCL</sequence>
<evidence type="ECO:0000259" key="1">
    <source>
        <dbReference type="Pfam" id="PF00144"/>
    </source>
</evidence>
<dbReference type="InterPro" id="IPR001466">
    <property type="entry name" value="Beta-lactam-related"/>
</dbReference>
<dbReference type="OrthoDB" id="5705574at2"/>
<dbReference type="InterPro" id="IPR012338">
    <property type="entry name" value="Beta-lactam/transpept-like"/>
</dbReference>
<dbReference type="EMBL" id="QWGB01000005">
    <property type="protein sequence ID" value="RIJ24068.1"/>
    <property type="molecule type" value="Genomic_DNA"/>
</dbReference>
<accession>A0A399QYW4</accession>
<dbReference type="Proteomes" id="UP000265431">
    <property type="component" value="Unassembled WGS sequence"/>
</dbReference>
<evidence type="ECO:0000313" key="2">
    <source>
        <dbReference type="EMBL" id="RIJ24068.1"/>
    </source>
</evidence>
<keyword evidence="3" id="KW-1185">Reference proteome</keyword>
<proteinExistence type="predicted"/>
<dbReference type="PANTHER" id="PTHR43319:SF3">
    <property type="entry name" value="BETA-LACTAMASE-RELATED DOMAIN-CONTAINING PROTEIN"/>
    <property type="match status" value="1"/>
</dbReference>
<feature type="domain" description="Beta-lactamase-related" evidence="1">
    <location>
        <begin position="19"/>
        <end position="365"/>
    </location>
</feature>
<dbReference type="AlphaFoldDB" id="A0A399QYW4"/>
<dbReference type="PANTHER" id="PTHR43319">
    <property type="entry name" value="BETA-LACTAMASE-RELATED"/>
    <property type="match status" value="1"/>
</dbReference>
<dbReference type="GO" id="GO:0016787">
    <property type="term" value="F:hydrolase activity"/>
    <property type="evidence" value="ECO:0007669"/>
    <property type="project" value="UniProtKB-KW"/>
</dbReference>
<dbReference type="Pfam" id="PF00144">
    <property type="entry name" value="Beta-lactamase"/>
    <property type="match status" value="1"/>
</dbReference>
<name>A0A399QYW4_9PROT</name>